<comment type="caution">
    <text evidence="1">The sequence shown here is derived from an EMBL/GenBank/DDBJ whole genome shotgun (WGS) entry which is preliminary data.</text>
</comment>
<accession>A0ABP8MKL8</accession>
<name>A0ABP8MKL8_9BACT</name>
<dbReference type="InterPro" id="IPR050194">
    <property type="entry name" value="Glycosyltransferase_grp1"/>
</dbReference>
<dbReference type="CDD" id="cd03801">
    <property type="entry name" value="GT4_PimA-like"/>
    <property type="match status" value="1"/>
</dbReference>
<protein>
    <submittedName>
        <fullName evidence="1">Glycosyltransferase</fullName>
    </submittedName>
</protein>
<dbReference type="Pfam" id="PF13692">
    <property type="entry name" value="Glyco_trans_1_4"/>
    <property type="match status" value="1"/>
</dbReference>
<gene>
    <name evidence="1" type="ORF">GCM10023156_20240</name>
</gene>
<evidence type="ECO:0000313" key="1">
    <source>
        <dbReference type="EMBL" id="GAA4451850.1"/>
    </source>
</evidence>
<proteinExistence type="predicted"/>
<sequence>MKRLVVLSHVVHYRHDGKLYAFGPYAREIDIWADLFPEVVIAAPCRDSAPKGDSMPFERANITIHPILKTGGDSLGAKIAQLIWLPLVIVGLSRAMAHADAIHVRCPGNLGFLGVLLARFFSRYRVAKYAGQWNGYPGENLTGRLQRWLLKSWWWGAPVTVYGEWKNQPPHVHAFFTSMMSDQQVETAVTHAREKTFSYPLRVLFSGRLVAEKRVHVFIDAIAAVAASGIKIEVRIVGDGPLREELEAQARASGIAEFTRFVGAVPFDQSLQHYRWADCLLLPSVHSEGWPKVIAEAMCHGLICVAVDHGQVGRMLNGRGILLPNGETEQFVTALKSIADDPAKFRELGQQASHWSQRYSRDGLRSALAELLQQNWSVRLIQPGNTSTAPEVHSAEILLNE</sequence>
<dbReference type="SUPFAM" id="SSF53756">
    <property type="entry name" value="UDP-Glycosyltransferase/glycogen phosphorylase"/>
    <property type="match status" value="1"/>
</dbReference>
<dbReference type="Proteomes" id="UP001500840">
    <property type="component" value="Unassembled WGS sequence"/>
</dbReference>
<dbReference type="Gene3D" id="3.40.50.2000">
    <property type="entry name" value="Glycogen Phosphorylase B"/>
    <property type="match status" value="2"/>
</dbReference>
<dbReference type="RefSeq" id="WP_345321663.1">
    <property type="nucleotide sequence ID" value="NZ_BAABGA010000029.1"/>
</dbReference>
<keyword evidence="2" id="KW-1185">Reference proteome</keyword>
<dbReference type="EMBL" id="BAABGA010000029">
    <property type="protein sequence ID" value="GAA4451850.1"/>
    <property type="molecule type" value="Genomic_DNA"/>
</dbReference>
<reference evidence="2" key="1">
    <citation type="journal article" date="2019" name="Int. J. Syst. Evol. Microbiol.">
        <title>The Global Catalogue of Microorganisms (GCM) 10K type strain sequencing project: providing services to taxonomists for standard genome sequencing and annotation.</title>
        <authorList>
            <consortium name="The Broad Institute Genomics Platform"/>
            <consortium name="The Broad Institute Genome Sequencing Center for Infectious Disease"/>
            <person name="Wu L."/>
            <person name="Ma J."/>
        </authorList>
    </citation>
    <scope>NUCLEOTIDE SEQUENCE [LARGE SCALE GENOMIC DNA]</scope>
    <source>
        <strain evidence="2">JCM 17759</strain>
    </source>
</reference>
<dbReference type="PANTHER" id="PTHR45947">
    <property type="entry name" value="SULFOQUINOVOSYL TRANSFERASE SQD2"/>
    <property type="match status" value="1"/>
</dbReference>
<dbReference type="PANTHER" id="PTHR45947:SF3">
    <property type="entry name" value="SULFOQUINOVOSYL TRANSFERASE SQD2"/>
    <property type="match status" value="1"/>
</dbReference>
<evidence type="ECO:0000313" key="2">
    <source>
        <dbReference type="Proteomes" id="UP001500840"/>
    </source>
</evidence>
<organism evidence="1 2">
    <name type="scientific">Novipirellula rosea</name>
    <dbReference type="NCBI Taxonomy" id="1031540"/>
    <lineage>
        <taxon>Bacteria</taxon>
        <taxon>Pseudomonadati</taxon>
        <taxon>Planctomycetota</taxon>
        <taxon>Planctomycetia</taxon>
        <taxon>Pirellulales</taxon>
        <taxon>Pirellulaceae</taxon>
        <taxon>Novipirellula</taxon>
    </lineage>
</organism>